<dbReference type="OrthoDB" id="5578278at2759"/>
<keyword evidence="1" id="KW-0853">WD repeat</keyword>
<dbReference type="PROSITE" id="PS50294">
    <property type="entry name" value="WD_REPEATS_REGION"/>
    <property type="match status" value="1"/>
</dbReference>
<dbReference type="InterPro" id="IPR001680">
    <property type="entry name" value="WD40_rpt"/>
</dbReference>
<dbReference type="SUPFAM" id="SSF50998">
    <property type="entry name" value="Quinoprotein alcohol dehydrogenase-like"/>
    <property type="match status" value="1"/>
</dbReference>
<dbReference type="AlphaFoldDB" id="A0A3P7NUJ3"/>
<dbReference type="SMART" id="SM00320">
    <property type="entry name" value="WD40"/>
    <property type="match status" value="2"/>
</dbReference>
<gene>
    <name evidence="2" type="ORF">DILT_LOCUS7933</name>
</gene>
<dbReference type="PROSITE" id="PS50082">
    <property type="entry name" value="WD_REPEATS_2"/>
    <property type="match status" value="1"/>
</dbReference>
<evidence type="ECO:0000256" key="1">
    <source>
        <dbReference type="PROSITE-ProRule" id="PRU00221"/>
    </source>
</evidence>
<name>A0A3P7NUJ3_DIBLA</name>
<organism evidence="2 3">
    <name type="scientific">Dibothriocephalus latus</name>
    <name type="common">Fish tapeworm</name>
    <name type="synonym">Diphyllobothrium latum</name>
    <dbReference type="NCBI Taxonomy" id="60516"/>
    <lineage>
        <taxon>Eukaryota</taxon>
        <taxon>Metazoa</taxon>
        <taxon>Spiralia</taxon>
        <taxon>Lophotrochozoa</taxon>
        <taxon>Platyhelminthes</taxon>
        <taxon>Cestoda</taxon>
        <taxon>Eucestoda</taxon>
        <taxon>Diphyllobothriidea</taxon>
        <taxon>Diphyllobothriidae</taxon>
        <taxon>Dibothriocephalus</taxon>
    </lineage>
</organism>
<dbReference type="Gene3D" id="2.130.10.10">
    <property type="entry name" value="YVTN repeat-like/Quinoprotein amine dehydrogenase"/>
    <property type="match status" value="1"/>
</dbReference>
<feature type="repeat" description="WD" evidence="1">
    <location>
        <begin position="116"/>
        <end position="157"/>
    </location>
</feature>
<evidence type="ECO:0000313" key="3">
    <source>
        <dbReference type="Proteomes" id="UP000281553"/>
    </source>
</evidence>
<protein>
    <submittedName>
        <fullName evidence="2">Uncharacterized protein</fullName>
    </submittedName>
</protein>
<accession>A0A3P7NUJ3</accession>
<reference evidence="2 3" key="1">
    <citation type="submission" date="2018-11" db="EMBL/GenBank/DDBJ databases">
        <authorList>
            <consortium name="Pathogen Informatics"/>
        </authorList>
    </citation>
    <scope>NUCLEOTIDE SEQUENCE [LARGE SCALE GENOMIC DNA]</scope>
</reference>
<evidence type="ECO:0000313" key="2">
    <source>
        <dbReference type="EMBL" id="VDN12102.1"/>
    </source>
</evidence>
<dbReference type="EMBL" id="UYRU01053027">
    <property type="protein sequence ID" value="VDN12102.1"/>
    <property type="molecule type" value="Genomic_DNA"/>
</dbReference>
<dbReference type="Pfam" id="PF00400">
    <property type="entry name" value="WD40"/>
    <property type="match status" value="1"/>
</dbReference>
<dbReference type="Proteomes" id="UP000281553">
    <property type="component" value="Unassembled WGS sequence"/>
</dbReference>
<keyword evidence="3" id="KW-1185">Reference proteome</keyword>
<sequence>MYVVAELYNLSSSRKLLSVSRLLKEANTFQGSAASYARISAAAFNSTGTVLYCSDSLGALFSLDLLQNRYRKVVTLNSRCCILQSEAREKGRLLAATVDNTIRVIDGEHGDQIQVLQGHTSNVSTISVQPNAGMLMLSTASDGAVLWDLQTFHKRRRLRARSNSAIQTVGNNT</sequence>
<dbReference type="InterPro" id="IPR011047">
    <property type="entry name" value="Quinoprotein_ADH-like_sf"/>
</dbReference>
<proteinExistence type="predicted"/>
<dbReference type="InterPro" id="IPR015943">
    <property type="entry name" value="WD40/YVTN_repeat-like_dom_sf"/>
</dbReference>